<evidence type="ECO:0000313" key="2">
    <source>
        <dbReference type="EMBL" id="KUJ81813.1"/>
    </source>
</evidence>
<dbReference type="RefSeq" id="WP_068331204.1">
    <property type="nucleotide sequence ID" value="NZ_LQBP01000001.1"/>
</dbReference>
<evidence type="ECO:0000313" key="3">
    <source>
        <dbReference type="Proteomes" id="UP000053690"/>
    </source>
</evidence>
<comment type="caution">
    <text evidence="2">The sequence shown here is derived from an EMBL/GenBank/DDBJ whole genome shotgun (WGS) entry which is preliminary data.</text>
</comment>
<dbReference type="InterPro" id="IPR018637">
    <property type="entry name" value="DUF2059"/>
</dbReference>
<dbReference type="Proteomes" id="UP000053690">
    <property type="component" value="Unassembled WGS sequence"/>
</dbReference>
<sequence length="266" mass="30333">MRLIAVVLTFFVSAFPLQAEERVDRLLHALQLDEVIDILRDEGEILGQNLQETFLDNKGGPVFLDQVARIYDADKMRLYVEEVFDDTLSDKQLDQAILFFESELGQTLVSLELSARVALSDETIEEMAQDNYKNADRDADLYRLVDEYIQVNNLIEENVQNSISADYNFFRGLNIGAGQNEAELLTQLLEQKDGTTEETRTWLYSFFLLAYKPLSDAQMRENIAFSRTETGKAVNTALFESFDQMFDAIYFQLGEAVAQVLKGSDL</sequence>
<gene>
    <name evidence="2" type="ORF">AVO44_00520</name>
</gene>
<evidence type="ECO:0000259" key="1">
    <source>
        <dbReference type="Pfam" id="PF09832"/>
    </source>
</evidence>
<accession>A0A0X3U173</accession>
<organism evidence="2 3">
    <name type="scientific">Ruegeria profundi</name>
    <dbReference type="NCBI Taxonomy" id="1685378"/>
    <lineage>
        <taxon>Bacteria</taxon>
        <taxon>Pseudomonadati</taxon>
        <taxon>Pseudomonadota</taxon>
        <taxon>Alphaproteobacteria</taxon>
        <taxon>Rhodobacterales</taxon>
        <taxon>Roseobacteraceae</taxon>
        <taxon>Ruegeria</taxon>
    </lineage>
</organism>
<dbReference type="STRING" id="1685378.AVO44_00520"/>
<dbReference type="OrthoDB" id="7841298at2"/>
<keyword evidence="3" id="KW-1185">Reference proteome</keyword>
<name>A0A0X3U173_9RHOB</name>
<protein>
    <recommendedName>
        <fullName evidence="1">DUF2059 domain-containing protein</fullName>
    </recommendedName>
</protein>
<dbReference type="EMBL" id="LQBP01000001">
    <property type="protein sequence ID" value="KUJ81813.1"/>
    <property type="molecule type" value="Genomic_DNA"/>
</dbReference>
<dbReference type="Pfam" id="PF09832">
    <property type="entry name" value="DUF2059"/>
    <property type="match status" value="1"/>
</dbReference>
<reference evidence="3" key="1">
    <citation type="submission" date="2015-12" db="EMBL/GenBank/DDBJ databases">
        <authorList>
            <person name="Zhang G."/>
            <person name="Stingl U."/>
        </authorList>
    </citation>
    <scope>NUCLEOTIDE SEQUENCE [LARGE SCALE GENOMIC DNA]</scope>
    <source>
        <strain evidence="3">ZGT108</strain>
    </source>
</reference>
<feature type="domain" description="DUF2059" evidence="1">
    <location>
        <begin position="74"/>
        <end position="130"/>
    </location>
</feature>
<dbReference type="AlphaFoldDB" id="A0A0X3U173"/>
<proteinExistence type="predicted"/>